<sequence>MVTDCAILPTNMRAQPGSDASNNDDDATRKKTPNSKQLRDFSGFDFDSSDKFREKLEYATTFSIGDLTSMCNIFGLDYISAKEELTRKNIEHNDDVIDQRINKEVSVASMIIDTDAVNSERTRRDTTKISFNFKDVEDTIRPFYGSNCYLIEKWIADFEDLAILFKWNDVQKLVFGHKSLKGKLRQQTVVTIVARVDIDHERANLRSKQGCPDSSIIRGNIANFVFDFKQEIVKYYRNDIDILRCACMAFRKLFLERGNVCPFVECTTIASTCMKVFRKNFLRKEEIGIIPLGRREFFVSVLKTGSLGQSTIYIGEQCSELIGVQFRVTRFDPCTRQGSFFVEYINSFFKLKQEASGWPSECQDDESKERYLQEYKETEGIIFDRSNIIQNLDLCLVAKLCLNSGVNSANESICLIIKRYIERDHKGNFLDDMTDKLENYGNLADIEFPITSKDIPKFKNLNNISPRSLISSRFRRPAHSNCNINYKNSFY</sequence>
<reference evidence="2 3" key="1">
    <citation type="submission" date="2015-09" db="EMBL/GenBank/DDBJ databases">
        <title>Atta colombica WGS genome.</title>
        <authorList>
            <person name="Nygaard S."/>
            <person name="Hu H."/>
            <person name="Boomsma J."/>
            <person name="Zhang G."/>
        </authorList>
    </citation>
    <scope>NUCLEOTIDE SEQUENCE [LARGE SCALE GENOMIC DNA]</scope>
    <source>
        <strain evidence="2">Treedump-2</strain>
        <tissue evidence="2">Whole body</tissue>
    </source>
</reference>
<evidence type="ECO:0000313" key="3">
    <source>
        <dbReference type="Proteomes" id="UP000078540"/>
    </source>
</evidence>
<proteinExistence type="predicted"/>
<dbReference type="PANTHER" id="PTHR33568">
    <property type="entry name" value="DNA POLYMERASE"/>
    <property type="match status" value="1"/>
</dbReference>
<gene>
    <name evidence="2" type="ORF">ALC53_12949</name>
</gene>
<dbReference type="EMBL" id="KQ976724">
    <property type="protein sequence ID" value="KYM76654.1"/>
    <property type="molecule type" value="Genomic_DNA"/>
</dbReference>
<accession>A0A151HYA5</accession>
<dbReference type="STRING" id="520822.A0A151HYA5"/>
<name>A0A151HYA5_9HYME</name>
<evidence type="ECO:0000313" key="2">
    <source>
        <dbReference type="EMBL" id="KYM76654.1"/>
    </source>
</evidence>
<dbReference type="AlphaFoldDB" id="A0A151HYA5"/>
<dbReference type="PANTHER" id="PTHR33568:SF3">
    <property type="entry name" value="DNA-DIRECTED DNA POLYMERASE"/>
    <property type="match status" value="1"/>
</dbReference>
<evidence type="ECO:0000256" key="1">
    <source>
        <dbReference type="SAM" id="MobiDB-lite"/>
    </source>
</evidence>
<keyword evidence="3" id="KW-1185">Reference proteome</keyword>
<organism evidence="2 3">
    <name type="scientific">Atta colombica</name>
    <dbReference type="NCBI Taxonomy" id="520822"/>
    <lineage>
        <taxon>Eukaryota</taxon>
        <taxon>Metazoa</taxon>
        <taxon>Ecdysozoa</taxon>
        <taxon>Arthropoda</taxon>
        <taxon>Hexapoda</taxon>
        <taxon>Insecta</taxon>
        <taxon>Pterygota</taxon>
        <taxon>Neoptera</taxon>
        <taxon>Endopterygota</taxon>
        <taxon>Hymenoptera</taxon>
        <taxon>Apocrita</taxon>
        <taxon>Aculeata</taxon>
        <taxon>Formicoidea</taxon>
        <taxon>Formicidae</taxon>
        <taxon>Myrmicinae</taxon>
        <taxon>Atta</taxon>
    </lineage>
</organism>
<protein>
    <submittedName>
        <fullName evidence="2">Uncharacterized protein</fullName>
    </submittedName>
</protein>
<dbReference type="Proteomes" id="UP000078540">
    <property type="component" value="Unassembled WGS sequence"/>
</dbReference>
<feature type="region of interest" description="Disordered" evidence="1">
    <location>
        <begin position="8"/>
        <end position="42"/>
    </location>
</feature>